<dbReference type="Gene3D" id="3.40.50.1780">
    <property type="match status" value="1"/>
</dbReference>
<dbReference type="AlphaFoldDB" id="A0A3Q3GMP3"/>
<feature type="domain" description="Iron hydrogenase small subunit" evidence="2">
    <location>
        <begin position="490"/>
        <end position="546"/>
    </location>
</feature>
<dbReference type="Pfam" id="PF02906">
    <property type="entry name" value="Fe_hyd_lg_C"/>
    <property type="match status" value="1"/>
</dbReference>
<dbReference type="InterPro" id="IPR050340">
    <property type="entry name" value="Cytosolic_Fe-S_CAF"/>
</dbReference>
<dbReference type="FunCoup" id="A0A3Q3GMP3">
    <property type="interactions" value="1453"/>
</dbReference>
<protein>
    <submittedName>
        <fullName evidence="3">Nuclear prelamin A recognition factor-like</fullName>
    </submittedName>
</protein>
<dbReference type="Proteomes" id="UP000261660">
    <property type="component" value="Unplaced"/>
</dbReference>
<keyword evidence="4" id="KW-1185">Reference proteome</keyword>
<evidence type="ECO:0000256" key="1">
    <source>
        <dbReference type="ARBA" id="ARBA00006596"/>
    </source>
</evidence>
<sequence>MCFCVFFLQVGYQTFISQCSLNGDGLVAVLRLLRLCFCRMIIFYIHVVRVLRLCRNAATRRENMADLRPRSHNNKRSRQRVCSLTGGVLQLTDLDDFITPSQECVKPVKVEKKQGKSVAKIQIEDDGSYVQVNQDGGKQKLEKAKITLNDCLACSGCITSAESVLITQQSHEELFKVLRNNKDNATEQKVVVVSVSPQSRASLAASYDLSSSEAGRRLTSFFKGLGVHHVFDTSYSRTFSLLESQREFVERFQRKEQDSKCLPMLTSACPGWICYAEKTHGEFVLPYISTTRSPQQMMGSLVKGYYAEQQGISPRQIYHVAVMPCFDKKLEASRSDFYLETAETREVDCVITSGEVQKMLEEKNVSLNDVEPAPLDTMFSSVSGDDFLNHAGSGSGGYLHHVFTYAAKQLFGEEVKELTYKTLRNKDFQEVTLEKDGKVLLCFASTYGFRNIQNLVQKLKRGKSPYDFVEVMACPSGCLNGGGQVKPRPGQNPKELLQKVEALYKSERPLSPEDDAQVAELYQIWLGSVGEERARELLHTQYHTVEKMTNGLAMKW</sequence>
<dbReference type="GO" id="GO:0002040">
    <property type="term" value="P:sprouting angiogenesis"/>
    <property type="evidence" value="ECO:0007669"/>
    <property type="project" value="Ensembl"/>
</dbReference>
<dbReference type="Pfam" id="PF02256">
    <property type="entry name" value="Fe_hyd_SSU"/>
    <property type="match status" value="1"/>
</dbReference>
<dbReference type="SMART" id="SM00902">
    <property type="entry name" value="Fe_hyd_SSU"/>
    <property type="match status" value="1"/>
</dbReference>
<organism evidence="3 4">
    <name type="scientific">Labrus bergylta</name>
    <name type="common">ballan wrasse</name>
    <dbReference type="NCBI Taxonomy" id="56723"/>
    <lineage>
        <taxon>Eukaryota</taxon>
        <taxon>Metazoa</taxon>
        <taxon>Chordata</taxon>
        <taxon>Craniata</taxon>
        <taxon>Vertebrata</taxon>
        <taxon>Euteleostomi</taxon>
        <taxon>Actinopterygii</taxon>
        <taxon>Neopterygii</taxon>
        <taxon>Teleostei</taxon>
        <taxon>Neoteleostei</taxon>
        <taxon>Acanthomorphata</taxon>
        <taxon>Eupercaria</taxon>
        <taxon>Labriformes</taxon>
        <taxon>Labridae</taxon>
        <taxon>Labrus</taxon>
    </lineage>
</organism>
<dbReference type="SUPFAM" id="SSF53920">
    <property type="entry name" value="Fe-only hydrogenase"/>
    <property type="match status" value="1"/>
</dbReference>
<evidence type="ECO:0000259" key="2">
    <source>
        <dbReference type="SMART" id="SM00902"/>
    </source>
</evidence>
<dbReference type="GO" id="GO:0045765">
    <property type="term" value="P:regulation of angiogenesis"/>
    <property type="evidence" value="ECO:0007669"/>
    <property type="project" value="Ensembl"/>
</dbReference>
<name>A0A3Q3GMP3_9LABR</name>
<dbReference type="Ensembl" id="ENSLBET00000036654.1">
    <property type="protein sequence ID" value="ENSLBEP00000035157.1"/>
    <property type="gene ID" value="ENSLBEG00000026399.1"/>
</dbReference>
<evidence type="ECO:0000313" key="4">
    <source>
        <dbReference type="Proteomes" id="UP000261660"/>
    </source>
</evidence>
<accession>A0A3Q3GMP3</accession>
<dbReference type="GeneTree" id="ENSGT00940000153514"/>
<dbReference type="STRING" id="56723.ENSLBEP00000035157"/>
<dbReference type="InterPro" id="IPR009016">
    <property type="entry name" value="Fe_hydrogenase"/>
</dbReference>
<dbReference type="InterPro" id="IPR003149">
    <property type="entry name" value="Fe_hydrogenase_ssu"/>
</dbReference>
<dbReference type="InterPro" id="IPR004108">
    <property type="entry name" value="Fe_hydrogenase_lsu_C"/>
</dbReference>
<dbReference type="Gene3D" id="3.40.950.10">
    <property type="entry name" value="Fe-only Hydrogenase (Larger Subunit), Chain L, domain 3"/>
    <property type="match status" value="1"/>
</dbReference>
<dbReference type="PANTHER" id="PTHR11615">
    <property type="entry name" value="NITRATE, FORMATE, IRON DEHYDROGENASE"/>
    <property type="match status" value="1"/>
</dbReference>
<reference evidence="3" key="2">
    <citation type="submission" date="2025-09" db="UniProtKB">
        <authorList>
            <consortium name="Ensembl"/>
        </authorList>
    </citation>
    <scope>IDENTIFICATION</scope>
</reference>
<reference evidence="3" key="1">
    <citation type="submission" date="2025-08" db="UniProtKB">
        <authorList>
            <consortium name="Ensembl"/>
        </authorList>
    </citation>
    <scope>IDENTIFICATION</scope>
</reference>
<comment type="similarity">
    <text evidence="1">Belongs to the NARF family.</text>
</comment>
<evidence type="ECO:0000313" key="3">
    <source>
        <dbReference type="Ensembl" id="ENSLBEP00000035157.1"/>
    </source>
</evidence>
<dbReference type="InParanoid" id="A0A3Q3GMP3"/>
<proteinExistence type="inferred from homology"/>